<proteinExistence type="inferred from homology"/>
<dbReference type="CDD" id="cd05254">
    <property type="entry name" value="dTDP_HR_like_SDR_e"/>
    <property type="match status" value="1"/>
</dbReference>
<dbReference type="OrthoDB" id="9803892at2"/>
<dbReference type="EMBL" id="MZGX01000010">
    <property type="protein sequence ID" value="OPX44305.1"/>
    <property type="molecule type" value="Genomic_DNA"/>
</dbReference>
<evidence type="ECO:0000313" key="5">
    <source>
        <dbReference type="Proteomes" id="UP000191554"/>
    </source>
</evidence>
<evidence type="ECO:0000313" key="4">
    <source>
        <dbReference type="EMBL" id="OPX44305.1"/>
    </source>
</evidence>
<dbReference type="GO" id="GO:0005829">
    <property type="term" value="C:cytosol"/>
    <property type="evidence" value="ECO:0007669"/>
    <property type="project" value="TreeGrafter"/>
</dbReference>
<keyword evidence="2" id="KW-0521">NADP</keyword>
<comment type="function">
    <text evidence="2">Catalyzes the reduction of dTDP-6-deoxy-L-lyxo-4-hexulose to yield dTDP-L-rhamnose.</text>
</comment>
<dbReference type="RefSeq" id="WP_080064298.1">
    <property type="nucleotide sequence ID" value="NZ_MZGX01000010.1"/>
</dbReference>
<organism evidence="4 5">
    <name type="scientific">Ruminiclostridium hungatei</name>
    <name type="common">Clostridium hungatei</name>
    <dbReference type="NCBI Taxonomy" id="48256"/>
    <lineage>
        <taxon>Bacteria</taxon>
        <taxon>Bacillati</taxon>
        <taxon>Bacillota</taxon>
        <taxon>Clostridia</taxon>
        <taxon>Eubacteriales</taxon>
        <taxon>Oscillospiraceae</taxon>
        <taxon>Ruminiclostridium</taxon>
    </lineage>
</organism>
<name>A0A1V4SLE2_RUMHU</name>
<comment type="caution">
    <text evidence="4">The sequence shown here is derived from an EMBL/GenBank/DDBJ whole genome shotgun (WGS) entry which is preliminary data.</text>
</comment>
<dbReference type="AlphaFoldDB" id="A0A1V4SLE2"/>
<evidence type="ECO:0000256" key="2">
    <source>
        <dbReference type="RuleBase" id="RU364082"/>
    </source>
</evidence>
<evidence type="ECO:0000256" key="1">
    <source>
        <dbReference type="ARBA" id="ARBA00010944"/>
    </source>
</evidence>
<dbReference type="GO" id="GO:0019305">
    <property type="term" value="P:dTDP-rhamnose biosynthetic process"/>
    <property type="evidence" value="ECO:0007669"/>
    <property type="project" value="UniProtKB-UniPathway"/>
</dbReference>
<reference evidence="4 5" key="1">
    <citation type="submission" date="2017-03" db="EMBL/GenBank/DDBJ databases">
        <title>Genome sequence of Clostridium hungatei DSM 14427.</title>
        <authorList>
            <person name="Poehlein A."/>
            <person name="Daniel R."/>
        </authorList>
    </citation>
    <scope>NUCLEOTIDE SEQUENCE [LARGE SCALE GENOMIC DNA]</scope>
    <source>
        <strain evidence="4 5">DSM 14427</strain>
    </source>
</reference>
<dbReference type="Pfam" id="PF04321">
    <property type="entry name" value="RmlD_sub_bind"/>
    <property type="match status" value="1"/>
</dbReference>
<dbReference type="PANTHER" id="PTHR10491">
    <property type="entry name" value="DTDP-4-DEHYDRORHAMNOSE REDUCTASE"/>
    <property type="match status" value="1"/>
</dbReference>
<dbReference type="InterPro" id="IPR036291">
    <property type="entry name" value="NAD(P)-bd_dom_sf"/>
</dbReference>
<dbReference type="STRING" id="48256.CLHUN_18600"/>
<dbReference type="Proteomes" id="UP000191554">
    <property type="component" value="Unassembled WGS sequence"/>
</dbReference>
<protein>
    <recommendedName>
        <fullName evidence="2">dTDP-4-dehydrorhamnose reductase</fullName>
        <ecNumber evidence="2">1.1.1.133</ecNumber>
    </recommendedName>
</protein>
<comment type="similarity">
    <text evidence="1 2">Belongs to the dTDP-4-dehydrorhamnose reductase family.</text>
</comment>
<feature type="domain" description="RmlD-like substrate binding" evidence="3">
    <location>
        <begin position="5"/>
        <end position="228"/>
    </location>
</feature>
<keyword evidence="2 4" id="KW-0560">Oxidoreductase</keyword>
<dbReference type="SUPFAM" id="SSF51735">
    <property type="entry name" value="NAD(P)-binding Rossmann-fold domains"/>
    <property type="match status" value="1"/>
</dbReference>
<dbReference type="InterPro" id="IPR005913">
    <property type="entry name" value="dTDP_dehydrorham_reduct"/>
</dbReference>
<dbReference type="GO" id="GO:0008831">
    <property type="term" value="F:dTDP-4-dehydrorhamnose reductase activity"/>
    <property type="evidence" value="ECO:0007669"/>
    <property type="project" value="UniProtKB-EC"/>
</dbReference>
<gene>
    <name evidence="4" type="primary">strL</name>
    <name evidence="4" type="ORF">CLHUN_18600</name>
</gene>
<accession>A0A1V4SLE2</accession>
<dbReference type="PANTHER" id="PTHR10491:SF4">
    <property type="entry name" value="METHIONINE ADENOSYLTRANSFERASE 2 SUBUNIT BETA"/>
    <property type="match status" value="1"/>
</dbReference>
<dbReference type="UniPathway" id="UPA00124"/>
<sequence>MGRKKILILGSGGMAGHAMTTFLEETGAYDVFNLAHRKKLNERTIVLDVTDFSGFAALLAREDFDVVINCIGVLNQYASDHIDRAILLNSYLPHFLEDRFKGTPAKIIHLSTDCVFSGKTGPYTEDSFKDGDTYYDRTKALGEVCQGRSLTVRTSIIGPDMNYDGIGLFNWFMKASGKIDGYVNAFWTGITTIELAKAVEKLILADLTGIYHLVSNKSINKYELLLLFKNTFNREDIQVERYFNERLDKSLINTRRDFEYRVPEYRAMLEEMRQWILKHPAFYPHYSAFIS</sequence>
<dbReference type="Gene3D" id="3.40.50.720">
    <property type="entry name" value="NAD(P)-binding Rossmann-like Domain"/>
    <property type="match status" value="1"/>
</dbReference>
<comment type="pathway">
    <text evidence="2">Carbohydrate biosynthesis; dTDP-L-rhamnose biosynthesis.</text>
</comment>
<dbReference type="InterPro" id="IPR029903">
    <property type="entry name" value="RmlD-like-bd"/>
</dbReference>
<dbReference type="EC" id="1.1.1.133" evidence="2"/>
<evidence type="ECO:0000259" key="3">
    <source>
        <dbReference type="Pfam" id="PF04321"/>
    </source>
</evidence>
<keyword evidence="5" id="KW-1185">Reference proteome</keyword>